<sequence length="90" mass="10248">MSFQQAQIVRSLSGHDKDQLFCVLALDGSFVLLADGKRRRVENPKRKNVKHVQCVGEFHHPTIEKVRAGEPVRNRELRAALAAIRDEMEV</sequence>
<evidence type="ECO:0000313" key="3">
    <source>
        <dbReference type="EMBL" id="HIQ61248.1"/>
    </source>
</evidence>
<dbReference type="EMBL" id="DVFO01000065">
    <property type="protein sequence ID" value="HIQ61248.1"/>
    <property type="molecule type" value="Genomic_DNA"/>
</dbReference>
<evidence type="ECO:0000256" key="1">
    <source>
        <dbReference type="ARBA" id="ARBA00022980"/>
    </source>
</evidence>
<dbReference type="SUPFAM" id="SSF50104">
    <property type="entry name" value="Translation proteins SH3-like domain"/>
    <property type="match status" value="1"/>
</dbReference>
<proteinExistence type="predicted"/>
<name>A0A9D1CHF9_9FIRM</name>
<evidence type="ECO:0000256" key="2">
    <source>
        <dbReference type="ARBA" id="ARBA00023274"/>
    </source>
</evidence>
<comment type="caution">
    <text evidence="3">The sequence shown here is derived from an EMBL/GenBank/DDBJ whole genome shotgun (WGS) entry which is preliminary data.</text>
</comment>
<evidence type="ECO:0000313" key="4">
    <source>
        <dbReference type="Proteomes" id="UP000886879"/>
    </source>
</evidence>
<keyword evidence="2" id="KW-0687">Ribonucleoprotein</keyword>
<dbReference type="GO" id="GO:1990904">
    <property type="term" value="C:ribonucleoprotein complex"/>
    <property type="evidence" value="ECO:0007669"/>
    <property type="project" value="UniProtKB-KW"/>
</dbReference>
<reference evidence="3" key="1">
    <citation type="submission" date="2020-10" db="EMBL/GenBank/DDBJ databases">
        <authorList>
            <person name="Gilroy R."/>
        </authorList>
    </citation>
    <scope>NUCLEOTIDE SEQUENCE</scope>
    <source>
        <strain evidence="3">ChiGjej2B2-12916</strain>
    </source>
</reference>
<keyword evidence="1" id="KW-0689">Ribosomal protein</keyword>
<organism evidence="3 4">
    <name type="scientific">Candidatus Enterenecus faecium</name>
    <dbReference type="NCBI Taxonomy" id="2840780"/>
    <lineage>
        <taxon>Bacteria</taxon>
        <taxon>Bacillati</taxon>
        <taxon>Bacillota</taxon>
        <taxon>Clostridia</taxon>
        <taxon>Eubacteriales</taxon>
        <taxon>Candidatus Enterenecus</taxon>
    </lineage>
</organism>
<reference evidence="3" key="2">
    <citation type="journal article" date="2021" name="PeerJ">
        <title>Extensive microbial diversity within the chicken gut microbiome revealed by metagenomics and culture.</title>
        <authorList>
            <person name="Gilroy R."/>
            <person name="Ravi A."/>
            <person name="Getino M."/>
            <person name="Pursley I."/>
            <person name="Horton D.L."/>
            <person name="Alikhan N.F."/>
            <person name="Baker D."/>
            <person name="Gharbi K."/>
            <person name="Hall N."/>
            <person name="Watson M."/>
            <person name="Adriaenssens E.M."/>
            <person name="Foster-Nyarko E."/>
            <person name="Jarju S."/>
            <person name="Secka A."/>
            <person name="Antonio M."/>
            <person name="Oren A."/>
            <person name="Chaudhuri R.R."/>
            <person name="La Ragione R."/>
            <person name="Hildebrand F."/>
            <person name="Pallen M.J."/>
        </authorList>
    </citation>
    <scope>NUCLEOTIDE SEQUENCE</scope>
    <source>
        <strain evidence="3">ChiGjej2B2-12916</strain>
    </source>
</reference>
<gene>
    <name evidence="3" type="ORF">IAD31_06595</name>
</gene>
<dbReference type="CDD" id="cd06088">
    <property type="entry name" value="KOW_RPL14"/>
    <property type="match status" value="1"/>
</dbReference>
<dbReference type="InterPro" id="IPR008991">
    <property type="entry name" value="Translation_prot_SH3-like_sf"/>
</dbReference>
<protein>
    <submittedName>
        <fullName evidence="3">KOW domain-containing RNA-binding protein</fullName>
    </submittedName>
</protein>
<dbReference type="InterPro" id="IPR041985">
    <property type="entry name" value="Ribosomal_eL14_KOW"/>
</dbReference>
<dbReference type="GO" id="GO:0005840">
    <property type="term" value="C:ribosome"/>
    <property type="evidence" value="ECO:0007669"/>
    <property type="project" value="UniProtKB-KW"/>
</dbReference>
<dbReference type="Proteomes" id="UP000886879">
    <property type="component" value="Unassembled WGS sequence"/>
</dbReference>
<dbReference type="AlphaFoldDB" id="A0A9D1CHF9"/>
<accession>A0A9D1CHF9</accession>